<comment type="cofactor">
    <cofactor evidence="1 6">
        <name>Mg(2+)</name>
        <dbReference type="ChEBI" id="CHEBI:18420"/>
    </cofactor>
</comment>
<accession>A0A0C2TBV9</accession>
<keyword evidence="4 6" id="KW-0460">Magnesium</keyword>
<dbReference type="SUPFAM" id="SSF48576">
    <property type="entry name" value="Terpenoid synthases"/>
    <property type="match status" value="1"/>
</dbReference>
<evidence type="ECO:0000256" key="2">
    <source>
        <dbReference type="ARBA" id="ARBA00006333"/>
    </source>
</evidence>
<dbReference type="GO" id="GO:0010333">
    <property type="term" value="F:terpene synthase activity"/>
    <property type="evidence" value="ECO:0007669"/>
    <property type="project" value="InterPro"/>
</dbReference>
<dbReference type="PANTHER" id="PTHR35201">
    <property type="entry name" value="TERPENE SYNTHASE"/>
    <property type="match status" value="1"/>
</dbReference>
<comment type="similarity">
    <text evidence="2 6">Belongs to the terpene synthase family.</text>
</comment>
<protein>
    <recommendedName>
        <fullName evidence="6">Terpene synthase</fullName>
        <ecNumber evidence="6">4.2.3.-</ecNumber>
    </recommendedName>
</protein>
<dbReference type="HOGENOM" id="CLU_042538_2_1_1"/>
<proteinExistence type="inferred from homology"/>
<evidence type="ECO:0000256" key="6">
    <source>
        <dbReference type="RuleBase" id="RU366034"/>
    </source>
</evidence>
<dbReference type="Proteomes" id="UP000054549">
    <property type="component" value="Unassembled WGS sequence"/>
</dbReference>
<dbReference type="InParanoid" id="A0A0C2TBV9"/>
<evidence type="ECO:0000256" key="4">
    <source>
        <dbReference type="ARBA" id="ARBA00022842"/>
    </source>
</evidence>
<dbReference type="GO" id="GO:0008299">
    <property type="term" value="P:isoprenoid biosynthetic process"/>
    <property type="evidence" value="ECO:0007669"/>
    <property type="project" value="UniProtKB-ARBA"/>
</dbReference>
<name>A0A0C2TBV9_AMAMK</name>
<dbReference type="STRING" id="946122.A0A0C2TBV9"/>
<dbReference type="Gene3D" id="1.10.600.10">
    <property type="entry name" value="Farnesyl Diphosphate Synthase"/>
    <property type="match status" value="1"/>
</dbReference>
<sequence length="345" mass="39592">MPSQVRRLVLPDLKSQCPFIGTTSPHYVDASAESRAWINGFDVFTDRKRAYFVQGCNELLVSHTYSYAGYEQFRTACDFVNLLFVLDELSDDMNSADAHAILNTYRCALLDPDWDDGSVVAKITKDFRKRLLRHAGPNATKRFYDYNVAYTHAVGKESELRERNIVLDVDSYIQLRRDNSAVQCCFGLVEYAQGTDLPDEVFNDPTFMQLHNSACDIVCWHNDIYSYDMEQAKGHDGNNIVTVLMKEKGFHLQDAADYIGEYSLKLMKEFLSARDNLPSFGAFIDSQIKRYIQGLECWIVGNLNWSFESQRYFGVKHLEVKETLVVNLRPKEIAYMDESDTSDSE</sequence>
<keyword evidence="8" id="KW-1185">Reference proteome</keyword>
<dbReference type="InterPro" id="IPR008949">
    <property type="entry name" value="Isoprenoid_synthase_dom_sf"/>
</dbReference>
<dbReference type="GO" id="GO:0046872">
    <property type="term" value="F:metal ion binding"/>
    <property type="evidence" value="ECO:0007669"/>
    <property type="project" value="UniProtKB-KW"/>
</dbReference>
<evidence type="ECO:0000256" key="3">
    <source>
        <dbReference type="ARBA" id="ARBA00022723"/>
    </source>
</evidence>
<dbReference type="SFLD" id="SFLDG01020">
    <property type="entry name" value="Terpene_Cyclase_Like_2"/>
    <property type="match status" value="1"/>
</dbReference>
<keyword evidence="5 6" id="KW-0456">Lyase</keyword>
<dbReference type="AlphaFoldDB" id="A0A0C2TBV9"/>
<gene>
    <name evidence="7" type="ORF">M378DRAFT_78547</name>
</gene>
<dbReference type="SFLD" id="SFLDS00005">
    <property type="entry name" value="Isoprenoid_Synthase_Type_I"/>
    <property type="match status" value="1"/>
</dbReference>
<dbReference type="Pfam" id="PF19086">
    <property type="entry name" value="Terpene_syn_C_2"/>
    <property type="match status" value="1"/>
</dbReference>
<dbReference type="EMBL" id="KN818251">
    <property type="protein sequence ID" value="KIL64254.1"/>
    <property type="molecule type" value="Genomic_DNA"/>
</dbReference>
<evidence type="ECO:0000313" key="8">
    <source>
        <dbReference type="Proteomes" id="UP000054549"/>
    </source>
</evidence>
<dbReference type="OrthoDB" id="2861623at2759"/>
<evidence type="ECO:0000313" key="7">
    <source>
        <dbReference type="EMBL" id="KIL64254.1"/>
    </source>
</evidence>
<keyword evidence="3 6" id="KW-0479">Metal-binding</keyword>
<evidence type="ECO:0000256" key="5">
    <source>
        <dbReference type="ARBA" id="ARBA00023239"/>
    </source>
</evidence>
<organism evidence="7 8">
    <name type="scientific">Amanita muscaria (strain Koide BX008)</name>
    <dbReference type="NCBI Taxonomy" id="946122"/>
    <lineage>
        <taxon>Eukaryota</taxon>
        <taxon>Fungi</taxon>
        <taxon>Dikarya</taxon>
        <taxon>Basidiomycota</taxon>
        <taxon>Agaricomycotina</taxon>
        <taxon>Agaricomycetes</taxon>
        <taxon>Agaricomycetidae</taxon>
        <taxon>Agaricales</taxon>
        <taxon>Pluteineae</taxon>
        <taxon>Amanitaceae</taxon>
        <taxon>Amanita</taxon>
    </lineage>
</organism>
<dbReference type="InterPro" id="IPR034686">
    <property type="entry name" value="Terpene_cyclase-like_2"/>
</dbReference>
<dbReference type="EC" id="4.2.3.-" evidence="6"/>
<evidence type="ECO:0000256" key="1">
    <source>
        <dbReference type="ARBA" id="ARBA00001946"/>
    </source>
</evidence>
<reference evidence="7 8" key="1">
    <citation type="submission" date="2014-04" db="EMBL/GenBank/DDBJ databases">
        <title>Evolutionary Origins and Diversification of the Mycorrhizal Mutualists.</title>
        <authorList>
            <consortium name="DOE Joint Genome Institute"/>
            <consortium name="Mycorrhizal Genomics Consortium"/>
            <person name="Kohler A."/>
            <person name="Kuo A."/>
            <person name="Nagy L.G."/>
            <person name="Floudas D."/>
            <person name="Copeland A."/>
            <person name="Barry K.W."/>
            <person name="Cichocki N."/>
            <person name="Veneault-Fourrey C."/>
            <person name="LaButti K."/>
            <person name="Lindquist E.A."/>
            <person name="Lipzen A."/>
            <person name="Lundell T."/>
            <person name="Morin E."/>
            <person name="Murat C."/>
            <person name="Riley R."/>
            <person name="Ohm R."/>
            <person name="Sun H."/>
            <person name="Tunlid A."/>
            <person name="Henrissat B."/>
            <person name="Grigoriev I.V."/>
            <person name="Hibbett D.S."/>
            <person name="Martin F."/>
        </authorList>
    </citation>
    <scope>NUCLEOTIDE SEQUENCE [LARGE SCALE GENOMIC DNA]</scope>
    <source>
        <strain evidence="7 8">Koide BX008</strain>
    </source>
</reference>
<dbReference type="PANTHER" id="PTHR35201:SF4">
    <property type="entry name" value="BETA-PINACENE SYNTHASE-RELATED"/>
    <property type="match status" value="1"/>
</dbReference>